<gene>
    <name evidence="1" type="ORF">JAO78_012500</name>
</gene>
<dbReference type="PANTHER" id="PTHR37466">
    <property type="entry name" value="SLR1628 PROTEIN"/>
    <property type="match status" value="1"/>
</dbReference>
<accession>A0ABS8C5M4</accession>
<comment type="caution">
    <text evidence="1">The sequence shown here is derived from an EMBL/GenBank/DDBJ whole genome shotgun (WGS) entry which is preliminary data.</text>
</comment>
<evidence type="ECO:0000313" key="2">
    <source>
        <dbReference type="Proteomes" id="UP000633814"/>
    </source>
</evidence>
<organism evidence="1 2">
    <name type="scientific">Alishewanella maricola</name>
    <dbReference type="NCBI Taxonomy" id="2795740"/>
    <lineage>
        <taxon>Bacteria</taxon>
        <taxon>Pseudomonadati</taxon>
        <taxon>Pseudomonadota</taxon>
        <taxon>Gammaproteobacteria</taxon>
        <taxon>Alteromonadales</taxon>
        <taxon>Alteromonadaceae</taxon>
        <taxon>Alishewanella</taxon>
    </lineage>
</organism>
<dbReference type="PANTHER" id="PTHR37466:SF1">
    <property type="entry name" value="SLR1628 PROTEIN"/>
    <property type="match status" value="1"/>
</dbReference>
<dbReference type="InterPro" id="IPR018714">
    <property type="entry name" value="DUF2237"/>
</dbReference>
<reference evidence="1 2" key="1">
    <citation type="submission" date="2021-10" db="EMBL/GenBank/DDBJ databases">
        <title>Alishewanella koreense sp. nov. isolated from seawater of southwestern coast in South Korea and the proposal for the reclassification of Rheinheimera perlucida and Rheinheimera tuosuensis as Arsukibacterium perlucida and Arsukibacterium tuosuensis.</title>
        <authorList>
            <person name="Kim K.H."/>
            <person name="Ruan W."/>
            <person name="Kim K.R."/>
            <person name="Baek J.H."/>
            <person name="Jeon C.O."/>
        </authorList>
    </citation>
    <scope>NUCLEOTIDE SEQUENCE [LARGE SCALE GENOMIC DNA]</scope>
    <source>
        <strain evidence="1 2">16-MA</strain>
    </source>
</reference>
<evidence type="ECO:0000313" key="1">
    <source>
        <dbReference type="EMBL" id="MCB5227633.1"/>
    </source>
</evidence>
<dbReference type="RefSeq" id="WP_226751700.1">
    <property type="nucleotide sequence ID" value="NZ_JAEINI020000009.1"/>
</dbReference>
<dbReference type="EMBL" id="JAEINI020000009">
    <property type="protein sequence ID" value="MCB5227633.1"/>
    <property type="molecule type" value="Genomic_DNA"/>
</dbReference>
<sequence length="120" mass="13357">MDKNILGGALEACCYSPMTGYFRDGFCKTTAQDSGSHVLCGQISREFLDFTLSQGNDLTTPRPEWHFPGLQPGDFWCLCAMRWLEAEQAGVAPLLKLSACHSKALQFAELALYQQYALKE</sequence>
<dbReference type="Pfam" id="PF09996">
    <property type="entry name" value="DUF2237"/>
    <property type="match status" value="1"/>
</dbReference>
<dbReference type="Proteomes" id="UP000633814">
    <property type="component" value="Unassembled WGS sequence"/>
</dbReference>
<name>A0ABS8C5M4_9ALTE</name>
<protein>
    <submittedName>
        <fullName evidence="1">DUF2237 domain-containing protein</fullName>
    </submittedName>
</protein>
<keyword evidence="2" id="KW-1185">Reference proteome</keyword>
<dbReference type="Gene3D" id="3.30.56.110">
    <property type="entry name" value="Protein of unknown function DUF2237"/>
    <property type="match status" value="1"/>
</dbReference>
<proteinExistence type="predicted"/>